<dbReference type="InterPro" id="IPR056842">
    <property type="entry name" value="THADA-like_TPR_C"/>
</dbReference>
<dbReference type="InterPro" id="IPR051954">
    <property type="entry name" value="tRNA_methyltransferase_THADA"/>
</dbReference>
<dbReference type="InterPro" id="IPR016024">
    <property type="entry name" value="ARM-type_fold"/>
</dbReference>
<comment type="caution">
    <text evidence="3">The sequence shown here is derived from an EMBL/GenBank/DDBJ whole genome shotgun (WGS) entry which is preliminary data.</text>
</comment>
<dbReference type="InterPro" id="IPR056843">
    <property type="entry name" value="THADA-like_TPR"/>
</dbReference>
<protein>
    <submittedName>
        <fullName evidence="3">(spotted green pufferfish) hypothetical protein</fullName>
    </submittedName>
</protein>
<evidence type="ECO:0000259" key="2">
    <source>
        <dbReference type="Pfam" id="PF25151"/>
    </source>
</evidence>
<evidence type="ECO:0000313" key="3">
    <source>
        <dbReference type="EMBL" id="CAG08492.1"/>
    </source>
</evidence>
<organism evidence="3">
    <name type="scientific">Tetraodon nigroviridis</name>
    <name type="common">Spotted green pufferfish</name>
    <name type="synonym">Chelonodon nigroviridis</name>
    <dbReference type="NCBI Taxonomy" id="99883"/>
    <lineage>
        <taxon>Eukaryota</taxon>
        <taxon>Metazoa</taxon>
        <taxon>Chordata</taxon>
        <taxon>Craniata</taxon>
        <taxon>Vertebrata</taxon>
        <taxon>Euteleostomi</taxon>
        <taxon>Actinopterygii</taxon>
        <taxon>Neopterygii</taxon>
        <taxon>Teleostei</taxon>
        <taxon>Neoteleostei</taxon>
        <taxon>Acanthomorphata</taxon>
        <taxon>Eupercaria</taxon>
        <taxon>Tetraodontiformes</taxon>
        <taxon>Tetradontoidea</taxon>
        <taxon>Tetraodontidae</taxon>
        <taxon>Tetraodon</taxon>
    </lineage>
</organism>
<gene>
    <name evidence="3" type="ORF">GSTENG00029492001</name>
</gene>
<dbReference type="Pfam" id="PF25151">
    <property type="entry name" value="TPR_Trm732_C"/>
    <property type="match status" value="1"/>
</dbReference>
<feature type="domain" description="tRNA (32-2'-O)-methyltransferase regulator THADA-like TPR repeats region" evidence="1">
    <location>
        <begin position="203"/>
        <end position="348"/>
    </location>
</feature>
<evidence type="ECO:0000259" key="1">
    <source>
        <dbReference type="Pfam" id="PF25150"/>
    </source>
</evidence>
<dbReference type="KEGG" id="tng:GSTEN00029492G001"/>
<proteinExistence type="predicted"/>
<dbReference type="GO" id="GO:0030488">
    <property type="term" value="P:tRNA methylation"/>
    <property type="evidence" value="ECO:0007669"/>
    <property type="project" value="TreeGrafter"/>
</dbReference>
<dbReference type="Pfam" id="PF25150">
    <property type="entry name" value="TPR_Trm732"/>
    <property type="match status" value="1"/>
</dbReference>
<sequence>MLINTAAEGPAAERLHGVSCRSPAQVRCNLKGEDGLESLAVSRGLLTCSQPHILLSPPLDGKQRVIKQPWEAKTKYQRLCALLPYLGPGVVLDRCVEIPSHLLKCLSTNHLAPCGSELYKSLIQQQRRELLEKASYTEAELADHWSKRWRSFLHEALTSDVVLLQNNSSALLLPCHLHAWACILSSYRATTGGSPWSLPGSSTLETLQLALESADDKVRLAALSILCCSLKTRDPPSTREMSLMRTFITQNLNCESSPFRQHLQAGLKKFLVRIRDSCLACIRGQKHKKKGDSLQLEQVQDILEQGIGFVDWLGQLPYCYLAPGHSYQRKKTALLLLSAVLETCTDTWSPDKKKGQPPANMAALINYARQKGKWDFFCTGKQLVLVTCLEDSTNEIRELSAWLLLKFFQPSIPDDMAAELLARSKQLLRSPRVQDAQTGALMTKVLLQKSNHQSGENSRVSSMVRVLVGELKEHYLAARADMMLAARTKPIHDDPPSFCDMGNAIRTLIAQASGGERDEEECVLLSEEHSLVLTCCWVSLKGAVEGCCVGFTKFCVALLSSSDAEMRAIPADMLDEVCAVHTLQALVRGSGLGVAVLQFAPAVAILSLTLLSSPCWAMRNAALQLFSSLCTRMLGQRPSGEEDGRHQHGMSPPAFFHHYPGLQPFLLAELSGAAQELQDPSNEAKLHLQPSLFPVLTLLAQLQPGVQDATAPIYNVRVMASRALVAMTPPSEYMSILSKLIVQLPGSQEPCCHNRLHGQLLQIRAVLERALCSLSDPASDLSELLSRMDASSWLVMEAQHCALVRAAYLGMADTLREFLSETYLTKLNQILACDLQKPPKELQIGLSSFYKQALHFVCEDSEWACLIWSSFSALSAELQLALVTWAVDAQVPRQCSLKQVMQRVLQLNLREALSSHSVEYRKTYLAALGAVLLTGESSTCQLLRQSSPQEELLLPGCVGLLLGDLEDQRGGSEFLSEALVVTSLLLSQWPDSSLTAPALERWCHILENHRTPESPEVLRMACAEAVCAAGVSLSLRGHCRAFMSRLIGTGLCLLQDQSQQVRMKAARFTSMLHHARRGGSHRSIYIMQVNKALQVLLDLLLEDCWEDPGTLELLLSYLPQLDLRSVEQASDTGPSSLYEQDESNTFSEPSVMCAHVLPYLLRMAGKYHQSASLARSLAAWAEGSAAQVLNNLRVCKQLLPADTLTPAWLALLLDPGLHSSLCSLFAQAAFLVRLLEKCHLPHLCDPVSLKTSLQEVYRLLGDNGVHFPSALTVALAGVVLGK</sequence>
<dbReference type="EMBL" id="CAAE01014999">
    <property type="protein sequence ID" value="CAG08492.1"/>
    <property type="molecule type" value="Genomic_DNA"/>
</dbReference>
<dbReference type="OrthoDB" id="73997at2759"/>
<reference evidence="3" key="1">
    <citation type="journal article" date="2004" name="Nature">
        <title>Genome duplication in the teleost fish Tetraodon nigroviridis reveals the early vertebrate proto-karyotype.</title>
        <authorList>
            <person name="Jaillon O."/>
            <person name="Aury J.-M."/>
            <person name="Brunet F."/>
            <person name="Petit J.-L."/>
            <person name="Stange-Thomann N."/>
            <person name="Mauceli E."/>
            <person name="Bouneau L."/>
            <person name="Fischer C."/>
            <person name="Ozouf-Costaz C."/>
            <person name="Bernot A."/>
            <person name="Nicaud S."/>
            <person name="Jaffe D."/>
            <person name="Fisher S."/>
            <person name="Lutfalla G."/>
            <person name="Dossat C."/>
            <person name="Segurens B."/>
            <person name="Dasilva C."/>
            <person name="Salanoubat M."/>
            <person name="Levy M."/>
            <person name="Boudet N."/>
            <person name="Castellano S."/>
            <person name="Anthouard V."/>
            <person name="Jubin C."/>
            <person name="Castelli V."/>
            <person name="Katinka M."/>
            <person name="Vacherie B."/>
            <person name="Biemont C."/>
            <person name="Skalli Z."/>
            <person name="Cattolico L."/>
            <person name="Poulain J."/>
            <person name="De Berardinis V."/>
            <person name="Cruaud C."/>
            <person name="Duprat S."/>
            <person name="Brottier P."/>
            <person name="Coutanceau J.-P."/>
            <person name="Gouzy J."/>
            <person name="Parra G."/>
            <person name="Lardier G."/>
            <person name="Chapple C."/>
            <person name="McKernan K.J."/>
            <person name="McEwan P."/>
            <person name="Bosak S."/>
            <person name="Kellis M."/>
            <person name="Volff J.-N."/>
            <person name="Guigo R."/>
            <person name="Zody M.C."/>
            <person name="Mesirov J."/>
            <person name="Lindblad-Toh K."/>
            <person name="Birren B."/>
            <person name="Nusbaum C."/>
            <person name="Kahn D."/>
            <person name="Robinson-Rechavi M."/>
            <person name="Laudet V."/>
            <person name="Schachter V."/>
            <person name="Quetier F."/>
            <person name="Saurin W."/>
            <person name="Scarpelli C."/>
            <person name="Wincker P."/>
            <person name="Lander E.S."/>
            <person name="Weissenbach J."/>
            <person name="Roest Crollius H."/>
        </authorList>
    </citation>
    <scope>NUCLEOTIDE SEQUENCE [LARGE SCALE GENOMIC DNA]</scope>
</reference>
<dbReference type="PANTHER" id="PTHR14387">
    <property type="entry name" value="THADA/DEATH RECEPTOR INTERACTING PROTEIN"/>
    <property type="match status" value="1"/>
</dbReference>
<name>Q4RSZ0_TETNG</name>
<accession>Q4RSZ0</accession>
<dbReference type="GO" id="GO:0005829">
    <property type="term" value="C:cytosol"/>
    <property type="evidence" value="ECO:0007669"/>
    <property type="project" value="TreeGrafter"/>
</dbReference>
<dbReference type="SUPFAM" id="SSF48371">
    <property type="entry name" value="ARM repeat"/>
    <property type="match status" value="1"/>
</dbReference>
<dbReference type="PANTHER" id="PTHR14387:SF0">
    <property type="entry name" value="DUF2428 DOMAIN-CONTAINING PROTEIN"/>
    <property type="match status" value="1"/>
</dbReference>
<reference evidence="3" key="2">
    <citation type="submission" date="2004-02" db="EMBL/GenBank/DDBJ databases">
        <authorList>
            <consortium name="Genoscope"/>
            <consortium name="Whitehead Institute Centre for Genome Research"/>
        </authorList>
    </citation>
    <scope>NUCLEOTIDE SEQUENCE</scope>
</reference>
<feature type="domain" description="tRNA (32-2'-O)-methyltransferase regulator THADA-like C-terminal TPR repeats region" evidence="2">
    <location>
        <begin position="619"/>
        <end position="765"/>
    </location>
</feature>